<proteinExistence type="predicted"/>
<sequence>MNYLEREFATKEKLEFELFLKYTAILLLFTVDFDILSLAFRRFNPWRKLMHVFKKMDRRTAFLIAIAVIIISALALGWLTEAWIIAVLVALLGIYAILHIF</sequence>
<keyword evidence="1" id="KW-1133">Transmembrane helix</keyword>
<feature type="transmembrane region" description="Helical" evidence="1">
    <location>
        <begin position="60"/>
        <end position="76"/>
    </location>
</feature>
<protein>
    <submittedName>
        <fullName evidence="2">Uncharacterized protein</fullName>
    </submittedName>
</protein>
<reference evidence="2 3" key="1">
    <citation type="journal article" date="2016" name="Nat. Commun.">
        <title>Thousands of microbial genomes shed light on interconnected biogeochemical processes in an aquifer system.</title>
        <authorList>
            <person name="Anantharaman K."/>
            <person name="Brown C.T."/>
            <person name="Hug L.A."/>
            <person name="Sharon I."/>
            <person name="Castelle C.J."/>
            <person name="Probst A.J."/>
            <person name="Thomas B.C."/>
            <person name="Singh A."/>
            <person name="Wilkins M.J."/>
            <person name="Karaoz U."/>
            <person name="Brodie E.L."/>
            <person name="Williams K.H."/>
            <person name="Hubbard S.S."/>
            <person name="Banfield J.F."/>
        </authorList>
    </citation>
    <scope>NUCLEOTIDE SEQUENCE [LARGE SCALE GENOMIC DNA]</scope>
</reference>
<feature type="transmembrane region" description="Helical" evidence="1">
    <location>
        <begin position="82"/>
        <end position="100"/>
    </location>
</feature>
<organism evidence="2 3">
    <name type="scientific">Candidatus Wolfebacteria bacterium RIFCSPLOWO2_01_FULL_45_19</name>
    <dbReference type="NCBI Taxonomy" id="1802557"/>
    <lineage>
        <taxon>Bacteria</taxon>
        <taxon>Candidatus Wolfeibacteriota</taxon>
    </lineage>
</organism>
<keyword evidence="1" id="KW-0812">Transmembrane</keyword>
<evidence type="ECO:0000313" key="2">
    <source>
        <dbReference type="EMBL" id="OGM90777.1"/>
    </source>
</evidence>
<dbReference type="AlphaFoldDB" id="A0A1F8DQ73"/>
<gene>
    <name evidence="2" type="ORF">A3A20_03120</name>
</gene>
<evidence type="ECO:0000256" key="1">
    <source>
        <dbReference type="SAM" id="Phobius"/>
    </source>
</evidence>
<comment type="caution">
    <text evidence="2">The sequence shown here is derived from an EMBL/GenBank/DDBJ whole genome shotgun (WGS) entry which is preliminary data.</text>
</comment>
<dbReference type="EMBL" id="MGIR01000008">
    <property type="protein sequence ID" value="OGM90777.1"/>
    <property type="molecule type" value="Genomic_DNA"/>
</dbReference>
<name>A0A1F8DQ73_9BACT</name>
<accession>A0A1F8DQ73</accession>
<dbReference type="Proteomes" id="UP000178946">
    <property type="component" value="Unassembled WGS sequence"/>
</dbReference>
<evidence type="ECO:0000313" key="3">
    <source>
        <dbReference type="Proteomes" id="UP000178946"/>
    </source>
</evidence>
<keyword evidence="1" id="KW-0472">Membrane</keyword>
<dbReference type="STRING" id="1802557.A3A20_03120"/>
<feature type="transmembrane region" description="Helical" evidence="1">
    <location>
        <begin position="20"/>
        <end position="40"/>
    </location>
</feature>